<feature type="compositionally biased region" description="Low complexity" evidence="1">
    <location>
        <begin position="58"/>
        <end position="73"/>
    </location>
</feature>
<evidence type="ECO:0000313" key="3">
    <source>
        <dbReference type="Proteomes" id="UP000471640"/>
    </source>
</evidence>
<protein>
    <submittedName>
        <fullName evidence="2">Uncharacterized protein</fullName>
    </submittedName>
</protein>
<proteinExistence type="predicted"/>
<evidence type="ECO:0000256" key="1">
    <source>
        <dbReference type="SAM" id="MobiDB-lite"/>
    </source>
</evidence>
<evidence type="ECO:0000313" key="2">
    <source>
        <dbReference type="EMBL" id="NEX22119.1"/>
    </source>
</evidence>
<organism evidence="2 3">
    <name type="scientific">Thiorhodococcus mannitoliphagus</name>
    <dbReference type="NCBI Taxonomy" id="329406"/>
    <lineage>
        <taxon>Bacteria</taxon>
        <taxon>Pseudomonadati</taxon>
        <taxon>Pseudomonadota</taxon>
        <taxon>Gammaproteobacteria</taxon>
        <taxon>Chromatiales</taxon>
        <taxon>Chromatiaceae</taxon>
        <taxon>Thiorhodococcus</taxon>
    </lineage>
</organism>
<reference evidence="3" key="1">
    <citation type="journal article" date="2020" name="Microbiol. Resour. Announc.">
        <title>Draft Genome Sequences of Thiorhodococcus mannitoliphagus and Thiorhodococcus minor, Purple Sulfur Photosynthetic Bacteria in the Gammaproteobacterial Family Chromatiaceae.</title>
        <authorList>
            <person name="Aviles F.A."/>
            <person name="Meyer T.E."/>
            <person name="Kyndt J.A."/>
        </authorList>
    </citation>
    <scope>NUCLEOTIDE SEQUENCE [LARGE SCALE GENOMIC DNA]</scope>
    <source>
        <strain evidence="3">DSM 18266</strain>
    </source>
</reference>
<keyword evidence="3" id="KW-1185">Reference proteome</keyword>
<comment type="caution">
    <text evidence="2">The sequence shown here is derived from an EMBL/GenBank/DDBJ whole genome shotgun (WGS) entry which is preliminary data.</text>
</comment>
<dbReference type="AlphaFoldDB" id="A0A6P1DWQ1"/>
<dbReference type="Proteomes" id="UP000471640">
    <property type="component" value="Unassembled WGS sequence"/>
</dbReference>
<gene>
    <name evidence="2" type="ORF">G3480_17710</name>
</gene>
<feature type="compositionally biased region" description="Basic and acidic residues" evidence="1">
    <location>
        <begin position="47"/>
        <end position="57"/>
    </location>
</feature>
<dbReference type="RefSeq" id="WP_164655218.1">
    <property type="nucleotide sequence ID" value="NZ_JAAIJR010000083.1"/>
</dbReference>
<name>A0A6P1DWQ1_9GAMM</name>
<reference evidence="2 3" key="2">
    <citation type="submission" date="2020-02" db="EMBL/GenBank/DDBJ databases">
        <title>Genome sequences of Thiorhodococcus mannitoliphagus and Thiorhodococcus minor, purple sulfur photosynthetic bacteria in the gammaproteobacterial family, Chromatiaceae.</title>
        <authorList>
            <person name="Aviles F.A."/>
            <person name="Meyer T.E."/>
            <person name="Kyndt J.A."/>
        </authorList>
    </citation>
    <scope>NUCLEOTIDE SEQUENCE [LARGE SCALE GENOMIC DNA]</scope>
    <source>
        <strain evidence="2 3">DSM 18266</strain>
    </source>
</reference>
<sequence>MMALNGCNYRRNYSRFRHIIQAPIGAILRDHSTHQGPQRAVSLVDGEGAKTHARLDPRAGPLSLLRPPSARLD</sequence>
<dbReference type="EMBL" id="JAAIJR010000083">
    <property type="protein sequence ID" value="NEX22119.1"/>
    <property type="molecule type" value="Genomic_DNA"/>
</dbReference>
<feature type="region of interest" description="Disordered" evidence="1">
    <location>
        <begin position="33"/>
        <end position="73"/>
    </location>
</feature>
<accession>A0A6P1DWQ1</accession>